<evidence type="ECO:0000313" key="2">
    <source>
        <dbReference type="Proteomes" id="UP000314294"/>
    </source>
</evidence>
<gene>
    <name evidence="1" type="ORF">EYF80_006001</name>
</gene>
<sequence length="78" mass="8121">MSKHFNDIGFQAFSGLAELTAEGTTCIFPRSGLKALHNHVDASASLVYSQAFWSNSGDARRGETGSSTVRAAAAAAAM</sequence>
<dbReference type="Proteomes" id="UP000314294">
    <property type="component" value="Unassembled WGS sequence"/>
</dbReference>
<dbReference type="EMBL" id="SRLO01000031">
    <property type="protein sequence ID" value="TNN83825.1"/>
    <property type="molecule type" value="Genomic_DNA"/>
</dbReference>
<evidence type="ECO:0000313" key="1">
    <source>
        <dbReference type="EMBL" id="TNN83825.1"/>
    </source>
</evidence>
<protein>
    <submittedName>
        <fullName evidence="1">Uncharacterized protein</fullName>
    </submittedName>
</protein>
<reference evidence="1 2" key="1">
    <citation type="submission" date="2019-03" db="EMBL/GenBank/DDBJ databases">
        <title>First draft genome of Liparis tanakae, snailfish: a comprehensive survey of snailfish specific genes.</title>
        <authorList>
            <person name="Kim W."/>
            <person name="Song I."/>
            <person name="Jeong J.-H."/>
            <person name="Kim D."/>
            <person name="Kim S."/>
            <person name="Ryu S."/>
            <person name="Song J.Y."/>
            <person name="Lee S.K."/>
        </authorList>
    </citation>
    <scope>NUCLEOTIDE SEQUENCE [LARGE SCALE GENOMIC DNA]</scope>
    <source>
        <tissue evidence="1">Muscle</tissue>
    </source>
</reference>
<keyword evidence="2" id="KW-1185">Reference proteome</keyword>
<accession>A0A4Z2J0G9</accession>
<proteinExistence type="predicted"/>
<name>A0A4Z2J0G9_9TELE</name>
<organism evidence="1 2">
    <name type="scientific">Liparis tanakae</name>
    <name type="common">Tanaka's snailfish</name>
    <dbReference type="NCBI Taxonomy" id="230148"/>
    <lineage>
        <taxon>Eukaryota</taxon>
        <taxon>Metazoa</taxon>
        <taxon>Chordata</taxon>
        <taxon>Craniata</taxon>
        <taxon>Vertebrata</taxon>
        <taxon>Euteleostomi</taxon>
        <taxon>Actinopterygii</taxon>
        <taxon>Neopterygii</taxon>
        <taxon>Teleostei</taxon>
        <taxon>Neoteleostei</taxon>
        <taxon>Acanthomorphata</taxon>
        <taxon>Eupercaria</taxon>
        <taxon>Perciformes</taxon>
        <taxon>Cottioidei</taxon>
        <taxon>Cottales</taxon>
        <taxon>Liparidae</taxon>
        <taxon>Liparis</taxon>
    </lineage>
</organism>
<dbReference type="AlphaFoldDB" id="A0A4Z2J0G9"/>
<comment type="caution">
    <text evidence="1">The sequence shown here is derived from an EMBL/GenBank/DDBJ whole genome shotgun (WGS) entry which is preliminary data.</text>
</comment>